<dbReference type="EMBL" id="QKWP01000535">
    <property type="protein sequence ID" value="RIB18504.1"/>
    <property type="molecule type" value="Genomic_DNA"/>
</dbReference>
<dbReference type="Proteomes" id="UP000266673">
    <property type="component" value="Unassembled WGS sequence"/>
</dbReference>
<comment type="caution">
    <text evidence="1">The sequence shown here is derived from an EMBL/GenBank/DDBJ whole genome shotgun (WGS) entry which is preliminary data.</text>
</comment>
<accession>A0A397V7J6</accession>
<dbReference type="OrthoDB" id="2384430at2759"/>
<reference evidence="1 2" key="1">
    <citation type="submission" date="2018-06" db="EMBL/GenBank/DDBJ databases">
        <title>Comparative genomics reveals the genomic features of Rhizophagus irregularis, R. cerebriforme, R. diaphanum and Gigaspora rosea, and their symbiotic lifestyle signature.</title>
        <authorList>
            <person name="Morin E."/>
            <person name="San Clemente H."/>
            <person name="Chen E.C.H."/>
            <person name="De La Providencia I."/>
            <person name="Hainaut M."/>
            <person name="Kuo A."/>
            <person name="Kohler A."/>
            <person name="Murat C."/>
            <person name="Tang N."/>
            <person name="Roy S."/>
            <person name="Loubradou J."/>
            <person name="Henrissat B."/>
            <person name="Grigoriev I.V."/>
            <person name="Corradi N."/>
            <person name="Roux C."/>
            <person name="Martin F.M."/>
        </authorList>
    </citation>
    <scope>NUCLEOTIDE SEQUENCE [LARGE SCALE GENOMIC DNA]</scope>
    <source>
        <strain evidence="1 2">DAOM 194757</strain>
    </source>
</reference>
<dbReference type="InterPro" id="IPR006597">
    <property type="entry name" value="Sel1-like"/>
</dbReference>
<gene>
    <name evidence="1" type="ORF">C2G38_2142092</name>
</gene>
<dbReference type="InterPro" id="IPR011990">
    <property type="entry name" value="TPR-like_helical_dom_sf"/>
</dbReference>
<dbReference type="Gene3D" id="1.25.40.10">
    <property type="entry name" value="Tetratricopeptide repeat domain"/>
    <property type="match status" value="1"/>
</dbReference>
<dbReference type="AlphaFoldDB" id="A0A397V7J6"/>
<keyword evidence="2" id="KW-1185">Reference proteome</keyword>
<protein>
    <submittedName>
        <fullName evidence="1">Uncharacterized protein</fullName>
    </submittedName>
</protein>
<dbReference type="SUPFAM" id="SSF81901">
    <property type="entry name" value="HCP-like"/>
    <property type="match status" value="1"/>
</dbReference>
<sequence length="148" mass="17046">MSSEENLQSVNNKRPNDQVVNTWSIGDSQDVLSKIINELCDLYIKEVMKGNSEYSILHTINHYLANRQQIPEEIINLCLNNQENPIIKYNPIIQNILACCYSYGKWIKKDENQVFFHYKKSAEMNDSIGINGLGRCYENGIGVEKKQS</sequence>
<evidence type="ECO:0000313" key="1">
    <source>
        <dbReference type="EMBL" id="RIB18504.1"/>
    </source>
</evidence>
<organism evidence="1 2">
    <name type="scientific">Gigaspora rosea</name>
    <dbReference type="NCBI Taxonomy" id="44941"/>
    <lineage>
        <taxon>Eukaryota</taxon>
        <taxon>Fungi</taxon>
        <taxon>Fungi incertae sedis</taxon>
        <taxon>Mucoromycota</taxon>
        <taxon>Glomeromycotina</taxon>
        <taxon>Glomeromycetes</taxon>
        <taxon>Diversisporales</taxon>
        <taxon>Gigasporaceae</taxon>
        <taxon>Gigaspora</taxon>
    </lineage>
</organism>
<dbReference type="SMART" id="SM00671">
    <property type="entry name" value="SEL1"/>
    <property type="match status" value="1"/>
</dbReference>
<name>A0A397V7J6_9GLOM</name>
<evidence type="ECO:0000313" key="2">
    <source>
        <dbReference type="Proteomes" id="UP000266673"/>
    </source>
</evidence>
<proteinExistence type="predicted"/>
<dbReference type="Pfam" id="PF08238">
    <property type="entry name" value="Sel1"/>
    <property type="match status" value="2"/>
</dbReference>